<proteinExistence type="inferred from homology"/>
<dbReference type="PANTHER" id="PTHR33365">
    <property type="entry name" value="YALI0B05434P"/>
    <property type="match status" value="1"/>
</dbReference>
<evidence type="ECO:0000256" key="3">
    <source>
        <dbReference type="ARBA" id="ARBA00035112"/>
    </source>
</evidence>
<keyword evidence="5" id="KW-1185">Reference proteome</keyword>
<evidence type="ECO:0000256" key="2">
    <source>
        <dbReference type="ARBA" id="ARBA00023002"/>
    </source>
</evidence>
<dbReference type="GO" id="GO:0043386">
    <property type="term" value="P:mycotoxin biosynthetic process"/>
    <property type="evidence" value="ECO:0007669"/>
    <property type="project" value="InterPro"/>
</dbReference>
<reference evidence="4" key="1">
    <citation type="submission" date="2023-03" db="EMBL/GenBank/DDBJ databases">
        <title>Massive genome expansion in bonnet fungi (Mycena s.s.) driven by repeated elements and novel gene families across ecological guilds.</title>
        <authorList>
            <consortium name="Lawrence Berkeley National Laboratory"/>
            <person name="Harder C.B."/>
            <person name="Miyauchi S."/>
            <person name="Viragh M."/>
            <person name="Kuo A."/>
            <person name="Thoen E."/>
            <person name="Andreopoulos B."/>
            <person name="Lu D."/>
            <person name="Skrede I."/>
            <person name="Drula E."/>
            <person name="Henrissat B."/>
            <person name="Morin E."/>
            <person name="Kohler A."/>
            <person name="Barry K."/>
            <person name="LaButti K."/>
            <person name="Morin E."/>
            <person name="Salamov A."/>
            <person name="Lipzen A."/>
            <person name="Mereny Z."/>
            <person name="Hegedus B."/>
            <person name="Baldrian P."/>
            <person name="Stursova M."/>
            <person name="Weitz H."/>
            <person name="Taylor A."/>
            <person name="Grigoriev I.V."/>
            <person name="Nagy L.G."/>
            <person name="Martin F."/>
            <person name="Kauserud H."/>
        </authorList>
    </citation>
    <scope>NUCLEOTIDE SEQUENCE</scope>
    <source>
        <strain evidence="4">CBHHK173m</strain>
    </source>
</reference>
<feature type="non-terminal residue" evidence="4">
    <location>
        <position position="279"/>
    </location>
</feature>
<evidence type="ECO:0000313" key="4">
    <source>
        <dbReference type="EMBL" id="KAJ7077416.1"/>
    </source>
</evidence>
<dbReference type="InterPro" id="IPR021765">
    <property type="entry name" value="UstYa-like"/>
</dbReference>
<comment type="caution">
    <text evidence="4">The sequence shown here is derived from an EMBL/GenBank/DDBJ whole genome shotgun (WGS) entry which is preliminary data.</text>
</comment>
<gene>
    <name evidence="4" type="ORF">B0H15DRAFT_789680</name>
</gene>
<evidence type="ECO:0000256" key="1">
    <source>
        <dbReference type="ARBA" id="ARBA00004685"/>
    </source>
</evidence>
<accession>A0AAD6TRY1</accession>
<dbReference type="PANTHER" id="PTHR33365:SF11">
    <property type="entry name" value="TAT PATHWAY SIGNAL SEQUENCE"/>
    <property type="match status" value="1"/>
</dbReference>
<keyword evidence="2" id="KW-0560">Oxidoreductase</keyword>
<comment type="pathway">
    <text evidence="1">Mycotoxin biosynthesis.</text>
</comment>
<dbReference type="Proteomes" id="UP001222325">
    <property type="component" value="Unassembled WGS sequence"/>
</dbReference>
<comment type="similarity">
    <text evidence="3">Belongs to the ustYa family.</text>
</comment>
<name>A0AAD6TRY1_9AGAR</name>
<organism evidence="4 5">
    <name type="scientific">Mycena belliarum</name>
    <dbReference type="NCBI Taxonomy" id="1033014"/>
    <lineage>
        <taxon>Eukaryota</taxon>
        <taxon>Fungi</taxon>
        <taxon>Dikarya</taxon>
        <taxon>Basidiomycota</taxon>
        <taxon>Agaricomycotina</taxon>
        <taxon>Agaricomycetes</taxon>
        <taxon>Agaricomycetidae</taxon>
        <taxon>Agaricales</taxon>
        <taxon>Marasmiineae</taxon>
        <taxon>Mycenaceae</taxon>
        <taxon>Mycena</taxon>
    </lineage>
</organism>
<protein>
    <submittedName>
        <fullName evidence="4">Uncharacterized protein</fullName>
    </submittedName>
</protein>
<evidence type="ECO:0000313" key="5">
    <source>
        <dbReference type="Proteomes" id="UP001222325"/>
    </source>
</evidence>
<dbReference type="AlphaFoldDB" id="A0AAD6TRY1"/>
<dbReference type="GO" id="GO:0016491">
    <property type="term" value="F:oxidoreductase activity"/>
    <property type="evidence" value="ECO:0007669"/>
    <property type="project" value="UniProtKB-KW"/>
</dbReference>
<sequence>ESEKVALTAHESRFAPLTGPYAPELWAASSAAQGFSYIRLGPEHGAFTVSMFPQLHCGRLLRAALGGRYDDAARGHVRHCLNYVRHLPSCNLTNLLHGMTLCSPDLILDRNFEVQRTGATHMCNDWEALYSGAASNWNEWYAIAKANATNHAPDNNGLSPLCGNYSPGPPGDAPLVMCLLNRPGDRTGEGSCGSCGSCLTSRNNLHYAFSGSTAPYFQILIFPAHLRPACLESVDERRRRLDLHPRSSSISDLRVISVQLHMILVLFSRLAFSSLALTT</sequence>
<dbReference type="EMBL" id="JARJCN010000073">
    <property type="protein sequence ID" value="KAJ7077416.1"/>
    <property type="molecule type" value="Genomic_DNA"/>
</dbReference>
<dbReference type="Pfam" id="PF11807">
    <property type="entry name" value="UstYa"/>
    <property type="match status" value="1"/>
</dbReference>